<dbReference type="AlphaFoldDB" id="A0A6N7RSJ9"/>
<proteinExistence type="predicted"/>
<feature type="domain" description="ISXO2-like transposase" evidence="1">
    <location>
        <begin position="151"/>
        <end position="315"/>
    </location>
</feature>
<name>A0A6N7RSJ9_9ACTN</name>
<dbReference type="SMART" id="SM01126">
    <property type="entry name" value="DDE_Tnp_IS1595"/>
    <property type="match status" value="1"/>
</dbReference>
<dbReference type="InterPro" id="IPR024445">
    <property type="entry name" value="Tnp_ISXO2-like"/>
</dbReference>
<gene>
    <name evidence="2" type="ORF">GJG86_15840</name>
</gene>
<dbReference type="EMBL" id="VTFY01000018">
    <property type="protein sequence ID" value="MRX83951.1"/>
    <property type="molecule type" value="Genomic_DNA"/>
</dbReference>
<comment type="caution">
    <text evidence="2">The sequence shown here is derived from an EMBL/GenBank/DDBJ whole genome shotgun (WGS) entry which is preliminary data.</text>
</comment>
<evidence type="ECO:0000313" key="2">
    <source>
        <dbReference type="EMBL" id="MRX83951.1"/>
    </source>
</evidence>
<accession>A0A6N7RSJ9</accession>
<keyword evidence="3" id="KW-1185">Reference proteome</keyword>
<sequence>MRRNAVELLDSRLSGLPFEQKILLIEQIRDLCFEHEMEAIIDSSPLPVQTEIPLCKKCGSAHVSRFGTRNHAQRYRCNGCGHVFATEKKRSLVGSSKLSKTKWMRFVNCFVDGLPIAKCAANCGVSEKTAYSMRLRVLSLIEQTGDAWTLQAGQRAEIDETFVLESFKGNRTKCKDFEMPRASLTRGRKGDYRRKHGAGLNAADHICIITGVDERRKTFLEITGRGHGTIDECKRALEGKLAPNSRVSTDDYGVYPGILKTMGVCHASYVSSDSQGNLNRVNALHSQFKSFLARKRGVSTRRLPLYLAEFSWRWSACMNDDSTSLTASKIVRKIAATDFHTKVVDFKYSEYPCADWWKTDEGKKENIRIDADAVQYALRKARKDPDTPEDRIQLLSEIEEDLLEKAAEAGVVLQATEDEAANYAKKEQPRPLTMFMLKS</sequence>
<dbReference type="NCBIfam" id="NF033547">
    <property type="entry name" value="transpos_IS1595"/>
    <property type="match status" value="1"/>
</dbReference>
<protein>
    <submittedName>
        <fullName evidence="2">IS1595 family transposase</fullName>
    </submittedName>
</protein>
<evidence type="ECO:0000313" key="3">
    <source>
        <dbReference type="Proteomes" id="UP000438093"/>
    </source>
</evidence>
<organism evidence="2 3">
    <name type="scientific">Eggerthella guodeyinii</name>
    <dbReference type="NCBI Taxonomy" id="2690837"/>
    <lineage>
        <taxon>Bacteria</taxon>
        <taxon>Bacillati</taxon>
        <taxon>Actinomycetota</taxon>
        <taxon>Coriobacteriia</taxon>
        <taxon>Eggerthellales</taxon>
        <taxon>Eggerthellaceae</taxon>
        <taxon>Eggerthella</taxon>
    </lineage>
</organism>
<evidence type="ECO:0000259" key="1">
    <source>
        <dbReference type="SMART" id="SM01126"/>
    </source>
</evidence>
<reference evidence="3" key="1">
    <citation type="submission" date="2019-08" db="EMBL/GenBank/DDBJ databases">
        <title>Arthrobacter sp. nov., isolated from plateau pika and Tibetan wild ass.</title>
        <authorList>
            <person name="Ge Y."/>
        </authorList>
    </citation>
    <scope>NUCLEOTIDE SEQUENCE [LARGE SCALE GENOMIC DNA]</scope>
    <source>
        <strain evidence="3">HF-4214</strain>
    </source>
</reference>
<dbReference type="Proteomes" id="UP000438093">
    <property type="component" value="Unassembled WGS sequence"/>
</dbReference>
<dbReference type="RefSeq" id="WP_154334808.1">
    <property type="nucleotide sequence ID" value="NZ_VTFY01000018.1"/>
</dbReference>